<evidence type="ECO:0000313" key="2">
    <source>
        <dbReference type="EMBL" id="OQV14538.1"/>
    </source>
</evidence>
<organism evidence="2 3">
    <name type="scientific">Hypsibius exemplaris</name>
    <name type="common">Freshwater tardigrade</name>
    <dbReference type="NCBI Taxonomy" id="2072580"/>
    <lineage>
        <taxon>Eukaryota</taxon>
        <taxon>Metazoa</taxon>
        <taxon>Ecdysozoa</taxon>
        <taxon>Tardigrada</taxon>
        <taxon>Eutardigrada</taxon>
        <taxon>Parachela</taxon>
        <taxon>Hypsibioidea</taxon>
        <taxon>Hypsibiidae</taxon>
        <taxon>Hypsibius</taxon>
    </lineage>
</organism>
<name>A0A1W0WH57_HYPEX</name>
<protein>
    <submittedName>
        <fullName evidence="2">Uncharacterized protein</fullName>
    </submittedName>
</protein>
<evidence type="ECO:0000256" key="1">
    <source>
        <dbReference type="SAM" id="MobiDB-lite"/>
    </source>
</evidence>
<comment type="caution">
    <text evidence="2">The sequence shown here is derived from an EMBL/GenBank/DDBJ whole genome shotgun (WGS) entry which is preliminary data.</text>
</comment>
<reference evidence="3" key="1">
    <citation type="submission" date="2017-01" db="EMBL/GenBank/DDBJ databases">
        <title>Comparative genomics of anhydrobiosis in the tardigrade Hypsibius dujardini.</title>
        <authorList>
            <person name="Yoshida Y."/>
            <person name="Koutsovoulos G."/>
            <person name="Laetsch D."/>
            <person name="Stevens L."/>
            <person name="Kumar S."/>
            <person name="Horikawa D."/>
            <person name="Ishino K."/>
            <person name="Komine S."/>
            <person name="Tomita M."/>
            <person name="Blaxter M."/>
            <person name="Arakawa K."/>
        </authorList>
    </citation>
    <scope>NUCLEOTIDE SEQUENCE [LARGE SCALE GENOMIC DNA]</scope>
    <source>
        <strain evidence="3">Z151</strain>
    </source>
</reference>
<proteinExistence type="predicted"/>
<feature type="region of interest" description="Disordered" evidence="1">
    <location>
        <begin position="197"/>
        <end position="269"/>
    </location>
</feature>
<keyword evidence="3" id="KW-1185">Reference proteome</keyword>
<accession>A0A1W0WH57</accession>
<dbReference type="EMBL" id="MTYJ01000103">
    <property type="protein sequence ID" value="OQV14538.1"/>
    <property type="molecule type" value="Genomic_DNA"/>
</dbReference>
<evidence type="ECO:0000313" key="3">
    <source>
        <dbReference type="Proteomes" id="UP000192578"/>
    </source>
</evidence>
<feature type="compositionally biased region" description="Gly residues" evidence="1">
    <location>
        <begin position="211"/>
        <end position="223"/>
    </location>
</feature>
<gene>
    <name evidence="2" type="ORF">BV898_11259</name>
</gene>
<sequence length="345" mass="36917">MQRARRHLIPGTAHGTLAHPLICARTKCTQTNRTLPLRQIVPYHCDKSSPTTMTNRPTTFLLGDFSSQIILRTICTVKFVYYHNDKSSRHISAGRLFILSKPQNMLNPLQPRQLISLTDIRTFPVVKFSLVLGVVLLLIASSFAQNTAKETVIAVTESAGNGSADATTEAVTEAVTEASAVKGNSTVSRVTLETTKTVGNTSDGHHHHGQGHGSSAGHNGTGNGRPNHGHEGNDSKDGHNGTGNGRPHGHCHGHDGGPSVRPSRKRVVPTEAARTVTVKDTLTEADRRVTDETKPAESVRLTVSTTDIPTAPDTGTRAPFLVRATSAPAPALIPNFHSLYITTIA</sequence>
<feature type="compositionally biased region" description="Basic and acidic residues" evidence="1">
    <location>
        <begin position="228"/>
        <end position="239"/>
    </location>
</feature>
<dbReference type="Proteomes" id="UP000192578">
    <property type="component" value="Unassembled WGS sequence"/>
</dbReference>
<dbReference type="AlphaFoldDB" id="A0A1W0WH57"/>